<keyword evidence="2" id="KW-1185">Reference proteome</keyword>
<evidence type="ECO:0000313" key="2">
    <source>
        <dbReference type="Proteomes" id="UP001239111"/>
    </source>
</evidence>
<dbReference type="Proteomes" id="UP001239111">
    <property type="component" value="Chromosome 1"/>
</dbReference>
<dbReference type="EMBL" id="CM056741">
    <property type="protein sequence ID" value="KAJ8683416.1"/>
    <property type="molecule type" value="Genomic_DNA"/>
</dbReference>
<proteinExistence type="predicted"/>
<name>A0ACC2PK54_9HYME</name>
<organism evidence="1 2">
    <name type="scientific">Eretmocerus hayati</name>
    <dbReference type="NCBI Taxonomy" id="131215"/>
    <lineage>
        <taxon>Eukaryota</taxon>
        <taxon>Metazoa</taxon>
        <taxon>Ecdysozoa</taxon>
        <taxon>Arthropoda</taxon>
        <taxon>Hexapoda</taxon>
        <taxon>Insecta</taxon>
        <taxon>Pterygota</taxon>
        <taxon>Neoptera</taxon>
        <taxon>Endopterygota</taxon>
        <taxon>Hymenoptera</taxon>
        <taxon>Apocrita</taxon>
        <taxon>Proctotrupomorpha</taxon>
        <taxon>Chalcidoidea</taxon>
        <taxon>Aphelinidae</taxon>
        <taxon>Aphelininae</taxon>
        <taxon>Eretmocerus</taxon>
    </lineage>
</organism>
<evidence type="ECO:0000313" key="1">
    <source>
        <dbReference type="EMBL" id="KAJ8683416.1"/>
    </source>
</evidence>
<sequence length="164" mass="18932">MKRASAVSMIIGIYAVLMTINFTGQKIIDYSEEMLQSIHRRSCRSRASEGGKFYWDCRQVRRRECTPRAITRQLRNEITVLRGPRESEHLHPPDHGEAEVKVVLNNLKRMAEEHPEIPPAQVLRTHINDAEPGVLAKLPDRGNLKKNMRRGRRLPVQITCEMNL</sequence>
<protein>
    <submittedName>
        <fullName evidence="1">Uncharacterized protein</fullName>
    </submittedName>
</protein>
<comment type="caution">
    <text evidence="1">The sequence shown here is derived from an EMBL/GenBank/DDBJ whole genome shotgun (WGS) entry which is preliminary data.</text>
</comment>
<reference evidence="1" key="1">
    <citation type="submission" date="2023-04" db="EMBL/GenBank/DDBJ databases">
        <title>A chromosome-level genome assembly of the parasitoid wasp Eretmocerus hayati.</title>
        <authorList>
            <person name="Zhong Y."/>
            <person name="Liu S."/>
            <person name="Liu Y."/>
        </authorList>
    </citation>
    <scope>NUCLEOTIDE SEQUENCE</scope>
    <source>
        <strain evidence="1">ZJU_SS_LIU_2023</strain>
    </source>
</reference>
<accession>A0ACC2PK54</accession>
<gene>
    <name evidence="1" type="ORF">QAD02_019208</name>
</gene>